<dbReference type="EMBL" id="BARW01002562">
    <property type="protein sequence ID" value="GAI72040.1"/>
    <property type="molecule type" value="Genomic_DNA"/>
</dbReference>
<reference evidence="2" key="1">
    <citation type="journal article" date="2014" name="Front. Microbiol.">
        <title>High frequency of phylogenetically diverse reductive dehalogenase-homologous genes in deep subseafloor sedimentary metagenomes.</title>
        <authorList>
            <person name="Kawai M."/>
            <person name="Futagami T."/>
            <person name="Toyoda A."/>
            <person name="Takaki Y."/>
            <person name="Nishi S."/>
            <person name="Hori S."/>
            <person name="Arai W."/>
            <person name="Tsubouchi T."/>
            <person name="Morono Y."/>
            <person name="Uchiyama I."/>
            <person name="Ito T."/>
            <person name="Fujiyama A."/>
            <person name="Inagaki F."/>
            <person name="Takami H."/>
        </authorList>
    </citation>
    <scope>NUCLEOTIDE SEQUENCE</scope>
    <source>
        <strain evidence="2">Expedition CK06-06</strain>
    </source>
</reference>
<organism evidence="2">
    <name type="scientific">marine sediment metagenome</name>
    <dbReference type="NCBI Taxonomy" id="412755"/>
    <lineage>
        <taxon>unclassified sequences</taxon>
        <taxon>metagenomes</taxon>
        <taxon>ecological metagenomes</taxon>
    </lineage>
</organism>
<evidence type="ECO:0000259" key="1">
    <source>
        <dbReference type="Pfam" id="PF01208"/>
    </source>
</evidence>
<accession>X1S9E4</accession>
<sequence>MNISPKERFLDIAHFKRRGDLWLKDFFLQETLEEWVKQGVPEEIVNPRFCREYFQFPRSSGLVEIKSSSYGGVDEEEVPFEIDLGHGITVEGSGGPTIPAYEPRIISEDEHTVTLINAVGQMVKRLKESWETGMPMYLDWPVKDRATWNEHKKRLDPNTPERWPSDWNTYVQKMNGKSEPLSLEVGSFYGFLREWIGSERILYMFYDDPGLIEDMMEQVLYLETEVIKRVLEDIKVQQATFWEDMCYKAGPLISPAMVRKFMMPRYKKITDLLHSYGVDVIYLDSDGNVEQLVPLWLEVGINFIWPFEVAAGNDAVALRKKYGKDLIIGGTIDKRALIKGKEAIREEVMSKVPFLLETGGYFPSVDHTVPPDVTFENYCYFISTMREVAGLEKLSFY</sequence>
<dbReference type="GO" id="GO:0004853">
    <property type="term" value="F:uroporphyrinogen decarboxylase activity"/>
    <property type="evidence" value="ECO:0007669"/>
    <property type="project" value="InterPro"/>
</dbReference>
<proteinExistence type="predicted"/>
<gene>
    <name evidence="2" type="ORF">S12H4_07067</name>
</gene>
<feature type="non-terminal residue" evidence="2">
    <location>
        <position position="397"/>
    </location>
</feature>
<protein>
    <recommendedName>
        <fullName evidence="1">Uroporphyrinogen decarboxylase (URO-D) domain-containing protein</fullName>
    </recommendedName>
</protein>
<dbReference type="InterPro" id="IPR038071">
    <property type="entry name" value="UROD/MetE-like_sf"/>
</dbReference>
<dbReference type="Pfam" id="PF01208">
    <property type="entry name" value="URO-D"/>
    <property type="match status" value="1"/>
</dbReference>
<feature type="domain" description="Uroporphyrinogen decarboxylase (URO-D)" evidence="1">
    <location>
        <begin position="198"/>
        <end position="387"/>
    </location>
</feature>
<comment type="caution">
    <text evidence="2">The sequence shown here is derived from an EMBL/GenBank/DDBJ whole genome shotgun (WGS) entry which is preliminary data.</text>
</comment>
<dbReference type="SUPFAM" id="SSF51726">
    <property type="entry name" value="UROD/MetE-like"/>
    <property type="match status" value="1"/>
</dbReference>
<dbReference type="Gene3D" id="3.20.20.210">
    <property type="match status" value="1"/>
</dbReference>
<dbReference type="AlphaFoldDB" id="X1S9E4"/>
<name>X1S9E4_9ZZZZ</name>
<evidence type="ECO:0000313" key="2">
    <source>
        <dbReference type="EMBL" id="GAI72040.1"/>
    </source>
</evidence>
<dbReference type="GO" id="GO:0006779">
    <property type="term" value="P:porphyrin-containing compound biosynthetic process"/>
    <property type="evidence" value="ECO:0007669"/>
    <property type="project" value="InterPro"/>
</dbReference>
<dbReference type="InterPro" id="IPR000257">
    <property type="entry name" value="Uroporphyrinogen_deCOase"/>
</dbReference>